<proteinExistence type="predicted"/>
<dbReference type="Proteomes" id="UP000472372">
    <property type="component" value="Chromosome 3"/>
</dbReference>
<reference evidence="1" key="1">
    <citation type="submission" date="2021-02" db="EMBL/GenBank/DDBJ databases">
        <authorList>
            <person name="Syme A R."/>
            <person name="Syme A R."/>
            <person name="Moolhuijzen P."/>
        </authorList>
    </citation>
    <scope>NUCLEOTIDE SEQUENCE</scope>
    <source>
        <strain evidence="1">W1-1</strain>
    </source>
</reference>
<organism evidence="1 2">
    <name type="scientific">Pyrenophora teres f. teres</name>
    <dbReference type="NCBI Taxonomy" id="97479"/>
    <lineage>
        <taxon>Eukaryota</taxon>
        <taxon>Fungi</taxon>
        <taxon>Dikarya</taxon>
        <taxon>Ascomycota</taxon>
        <taxon>Pezizomycotina</taxon>
        <taxon>Dothideomycetes</taxon>
        <taxon>Pleosporomycetidae</taxon>
        <taxon>Pleosporales</taxon>
        <taxon>Pleosporineae</taxon>
        <taxon>Pleosporaceae</taxon>
        <taxon>Pyrenophora</taxon>
    </lineage>
</organism>
<accession>A0A6S6VWZ1</accession>
<gene>
    <name evidence="1" type="ORF">PTTW11_03665</name>
</gene>
<name>A0A6S6VWZ1_9PLEO</name>
<protein>
    <submittedName>
        <fullName evidence="1">Uncharacterized protein</fullName>
    </submittedName>
</protein>
<sequence>MSCAPSTSIPHPPTTLSSCAVPIGGQNSSILHACCNGHINALATYSAPDTTSSSTSSSSAPPVIVNSEDNDGCFLYCITDSPSLVQTCLKQKMNEEEAGSAREGEGFACFEADKVVRREKGRVVKRESGYANAGVRVSAGWGLRILLSVGVIGALMGGL</sequence>
<evidence type="ECO:0000313" key="1">
    <source>
        <dbReference type="EMBL" id="CAE7023834.1"/>
    </source>
</evidence>
<evidence type="ECO:0000313" key="2">
    <source>
        <dbReference type="Proteomes" id="UP000472372"/>
    </source>
</evidence>
<dbReference type="AlphaFoldDB" id="A0A6S6VWZ1"/>
<dbReference type="EMBL" id="HG992979">
    <property type="protein sequence ID" value="CAE7023834.1"/>
    <property type="molecule type" value="Genomic_DNA"/>
</dbReference>